<evidence type="ECO:0000313" key="4">
    <source>
        <dbReference type="Proteomes" id="UP000000560"/>
    </source>
</evidence>
<dbReference type="InterPro" id="IPR051363">
    <property type="entry name" value="RLR_Helicase"/>
</dbReference>
<evidence type="ECO:0000313" key="3">
    <source>
        <dbReference type="EMBL" id="CBF90161.1"/>
    </source>
</evidence>
<dbReference type="InParanoid" id="C8VQK5"/>
<dbReference type="GeneID" id="2875893"/>
<dbReference type="GO" id="GO:0005737">
    <property type="term" value="C:cytoplasm"/>
    <property type="evidence" value="ECO:0000318"/>
    <property type="project" value="GO_Central"/>
</dbReference>
<dbReference type="InterPro" id="IPR014001">
    <property type="entry name" value="Helicase_ATP-bd"/>
</dbReference>
<dbReference type="InterPro" id="IPR006935">
    <property type="entry name" value="Helicase/UvrB_N"/>
</dbReference>
<dbReference type="VEuPathDB" id="FungiDB:AN0119"/>
<dbReference type="GO" id="GO:0003677">
    <property type="term" value="F:DNA binding"/>
    <property type="evidence" value="ECO:0007669"/>
    <property type="project" value="InterPro"/>
</dbReference>
<dbReference type="PANTHER" id="PTHR14074">
    <property type="entry name" value="HELICASE WITH DEATH DOMAIN-RELATED"/>
    <property type="match status" value="1"/>
</dbReference>
<dbReference type="OrthoDB" id="416741at2759"/>
<dbReference type="GO" id="GO:0016787">
    <property type="term" value="F:hydrolase activity"/>
    <property type="evidence" value="ECO:0007669"/>
    <property type="project" value="InterPro"/>
</dbReference>
<accession>C8VQK5</accession>
<dbReference type="Proteomes" id="UP000000560">
    <property type="component" value="Chromosome VIII"/>
</dbReference>
<organism evidence="3 4">
    <name type="scientific">Emericella nidulans (strain FGSC A4 / ATCC 38163 / CBS 112.46 / NRRL 194 / M139)</name>
    <name type="common">Aspergillus nidulans</name>
    <dbReference type="NCBI Taxonomy" id="227321"/>
    <lineage>
        <taxon>Eukaryota</taxon>
        <taxon>Fungi</taxon>
        <taxon>Dikarya</taxon>
        <taxon>Ascomycota</taxon>
        <taxon>Pezizomycotina</taxon>
        <taxon>Eurotiomycetes</taxon>
        <taxon>Eurotiomycetidae</taxon>
        <taxon>Eurotiales</taxon>
        <taxon>Aspergillaceae</taxon>
        <taxon>Aspergillus</taxon>
        <taxon>Aspergillus subgen. Nidulantes</taxon>
    </lineage>
</organism>
<dbReference type="HOGENOM" id="CLU_669073_0_0_1"/>
<keyword evidence="1 3" id="KW-0067">ATP-binding</keyword>
<keyword evidence="1 3" id="KW-0347">Helicase</keyword>
<feature type="domain" description="Helicase ATP-binding" evidence="2">
    <location>
        <begin position="43"/>
        <end position="177"/>
    </location>
</feature>
<reference evidence="4" key="1">
    <citation type="journal article" date="2005" name="Nature">
        <title>Sequencing of Aspergillus nidulans and comparative analysis with A. fumigatus and A. oryzae.</title>
        <authorList>
            <person name="Galagan J.E."/>
            <person name="Calvo S.E."/>
            <person name="Cuomo C."/>
            <person name="Ma L.J."/>
            <person name="Wortman J.R."/>
            <person name="Batzoglou S."/>
            <person name="Lee S.I."/>
            <person name="Basturkmen M."/>
            <person name="Spevak C.C."/>
            <person name="Clutterbuck J."/>
            <person name="Kapitonov V."/>
            <person name="Jurka J."/>
            <person name="Scazzocchio C."/>
            <person name="Farman M."/>
            <person name="Butler J."/>
            <person name="Purcell S."/>
            <person name="Harris S."/>
            <person name="Braus G.H."/>
            <person name="Draht O."/>
            <person name="Busch S."/>
            <person name="D'Enfert C."/>
            <person name="Bouchier C."/>
            <person name="Goldman G.H."/>
            <person name="Bell-Pedersen D."/>
            <person name="Griffiths-Jones S."/>
            <person name="Doonan J.H."/>
            <person name="Yu J."/>
            <person name="Vienken K."/>
            <person name="Pain A."/>
            <person name="Freitag M."/>
            <person name="Selker E.U."/>
            <person name="Archer D.B."/>
            <person name="Penalva M.A."/>
            <person name="Oakley B.R."/>
            <person name="Momany M."/>
            <person name="Tanaka T."/>
            <person name="Kumagai T."/>
            <person name="Asai K."/>
            <person name="Machida M."/>
            <person name="Nierman W.C."/>
            <person name="Denning D.W."/>
            <person name="Caddick M."/>
            <person name="Hynes M."/>
            <person name="Paoletti M."/>
            <person name="Fischer R."/>
            <person name="Miller B."/>
            <person name="Dyer P."/>
            <person name="Sachs M.S."/>
            <person name="Osmani S.A."/>
            <person name="Birren B.W."/>
        </authorList>
    </citation>
    <scope>NUCLEOTIDE SEQUENCE [LARGE SCALE GENOMIC DNA]</scope>
    <source>
        <strain evidence="4">FGSC A4 / ATCC 38163 / CBS 112.46 / NRRL 194 / M139</strain>
    </source>
</reference>
<dbReference type="OMA" id="WTAILLE"/>
<dbReference type="GO" id="GO:0005524">
    <property type="term" value="F:ATP binding"/>
    <property type="evidence" value="ECO:0007669"/>
    <property type="project" value="InterPro"/>
</dbReference>
<dbReference type="GO" id="GO:0004386">
    <property type="term" value="F:helicase activity"/>
    <property type="evidence" value="ECO:0007669"/>
    <property type="project" value="UniProtKB-KW"/>
</dbReference>
<dbReference type="InterPro" id="IPR027417">
    <property type="entry name" value="P-loop_NTPase"/>
</dbReference>
<proteinExistence type="predicted"/>
<name>C8VQK5_EMENI</name>
<keyword evidence="1 3" id="KW-0547">Nucleotide-binding</keyword>
<dbReference type="EMBL" id="BN001308">
    <property type="protein sequence ID" value="CBF90161.1"/>
    <property type="molecule type" value="Genomic_DNA"/>
</dbReference>
<dbReference type="KEGG" id="ani:ANIA_00119"/>
<dbReference type="AlphaFoldDB" id="C8VQK5"/>
<dbReference type="eggNOG" id="KOG0701">
    <property type="taxonomic scope" value="Eukaryota"/>
</dbReference>
<evidence type="ECO:0000256" key="1">
    <source>
        <dbReference type="ARBA" id="ARBA00022806"/>
    </source>
</evidence>
<dbReference type="PROSITE" id="PS51192">
    <property type="entry name" value="HELICASE_ATP_BIND_1"/>
    <property type="match status" value="1"/>
</dbReference>
<dbReference type="SUPFAM" id="SSF52540">
    <property type="entry name" value="P-loop containing nucleoside triphosphate hydrolases"/>
    <property type="match status" value="1"/>
</dbReference>
<dbReference type="STRING" id="227321.C8VQK5"/>
<dbReference type="PANTHER" id="PTHR14074:SF16">
    <property type="entry name" value="ANTIVIRAL INNATE IMMUNE RESPONSE RECEPTOR RIG-I"/>
    <property type="match status" value="1"/>
</dbReference>
<keyword evidence="1 3" id="KW-0378">Hydrolase</keyword>
<reference evidence="4" key="2">
    <citation type="journal article" date="2009" name="Fungal Genet. Biol.">
        <title>The 2008 update of the Aspergillus nidulans genome annotation: a community effort.</title>
        <authorList>
            <person name="Wortman J.R."/>
            <person name="Gilsenan J.M."/>
            <person name="Joardar V."/>
            <person name="Deegan J."/>
            <person name="Clutterbuck J."/>
            <person name="Andersen M.R."/>
            <person name="Archer D."/>
            <person name="Bencina M."/>
            <person name="Braus G."/>
            <person name="Coutinho P."/>
            <person name="von Dohren H."/>
            <person name="Doonan J."/>
            <person name="Driessen A.J."/>
            <person name="Durek P."/>
            <person name="Espeso E."/>
            <person name="Fekete E."/>
            <person name="Flipphi M."/>
            <person name="Estrada C.G."/>
            <person name="Geysens S."/>
            <person name="Goldman G."/>
            <person name="de Groot P.W."/>
            <person name="Hansen K."/>
            <person name="Harris S.D."/>
            <person name="Heinekamp T."/>
            <person name="Helmstaedt K."/>
            <person name="Henrissat B."/>
            <person name="Hofmann G."/>
            <person name="Homan T."/>
            <person name="Horio T."/>
            <person name="Horiuchi H."/>
            <person name="James S."/>
            <person name="Jones M."/>
            <person name="Karaffa L."/>
            <person name="Karanyi Z."/>
            <person name="Kato M."/>
            <person name="Keller N."/>
            <person name="Kelly D.E."/>
            <person name="Kiel J.A."/>
            <person name="Kim J.M."/>
            <person name="van der Klei I.J."/>
            <person name="Klis F.M."/>
            <person name="Kovalchuk A."/>
            <person name="Krasevec N."/>
            <person name="Kubicek C.P."/>
            <person name="Liu B."/>
            <person name="Maccabe A."/>
            <person name="Meyer V."/>
            <person name="Mirabito P."/>
            <person name="Miskei M."/>
            <person name="Mos M."/>
            <person name="Mullins J."/>
            <person name="Nelson D.R."/>
            <person name="Nielsen J."/>
            <person name="Oakley B.R."/>
            <person name="Osmani S.A."/>
            <person name="Pakula T."/>
            <person name="Paszewski A."/>
            <person name="Paulsen I."/>
            <person name="Pilsyk S."/>
            <person name="Pocsi I."/>
            <person name="Punt P.J."/>
            <person name="Ram A.F."/>
            <person name="Ren Q."/>
            <person name="Robellet X."/>
            <person name="Robson G."/>
            <person name="Seiboth B."/>
            <person name="van Solingen P."/>
            <person name="Specht T."/>
            <person name="Sun J."/>
            <person name="Taheri-Talesh N."/>
            <person name="Takeshita N."/>
            <person name="Ussery D."/>
            <person name="vanKuyk P.A."/>
            <person name="Visser H."/>
            <person name="van de Vondervoort P.J."/>
            <person name="de Vries R.P."/>
            <person name="Walton J."/>
            <person name="Xiang X."/>
            <person name="Xiong Y."/>
            <person name="Zeng A.P."/>
            <person name="Brandt B.W."/>
            <person name="Cornell M.J."/>
            <person name="van den Hondel C.A."/>
            <person name="Visser J."/>
            <person name="Oliver S.G."/>
            <person name="Turner G."/>
        </authorList>
    </citation>
    <scope>GENOME REANNOTATION</scope>
    <source>
        <strain evidence="4">FGSC A4 / ATCC 38163 / CBS 112.46 / NRRL 194 / M139</strain>
    </source>
</reference>
<evidence type="ECO:0000259" key="2">
    <source>
        <dbReference type="PROSITE" id="PS51192"/>
    </source>
</evidence>
<dbReference type="RefSeq" id="XP_050469327.1">
    <property type="nucleotide sequence ID" value="XM_050611060.1"/>
</dbReference>
<dbReference type="Gene3D" id="3.40.50.300">
    <property type="entry name" value="P-loop containing nucleotide triphosphate hydrolases"/>
    <property type="match status" value="2"/>
</dbReference>
<keyword evidence="4" id="KW-1185">Reference proteome</keyword>
<gene>
    <name evidence="3" type="ORF">ANIA_00119</name>
</gene>
<protein>
    <submittedName>
        <fullName evidence="3">RNA helicase/RNAse III, putative (AFU_orthologue AFUA_5G11790)</fullName>
    </submittedName>
</protein>
<sequence length="411" mass="47361">MNPEHYCGSGYRSWKDISSCALTQVHYRKELNNRTNGELHMISIFLVDSVTLSYKQAGVLRNNLDMNVGRIFGALGFDLWSRQTWTEFLEKYMVVVCTAEVLYQCLLHAHIRMEQINLLVFDEAHHTKKDHVCARIIRDSYFPTAQSKRPRVLGMTASPVDTKGDVAQAAMNLELYLDSKIATASQLSLVHQVVRRPKEEAWIYDRLEQSFGTEIYRLMEGRLGDIEDLKLVFRFAWQASFELGRWCSDGVLKYVFSAKMLPKLEGKSKELSQLRDASEVASSYILGSPEEPGQSSHKVQVLRRRLTEHYRETPETRSLVFTTRRYTTLMLLELFNALEMPHLRPGLLIGVQANDFAGPEISCREQFLAIDRFRSGEINCLIRPFCDFSGRRRSRYPLLVIWLYGSICPLP</sequence>
<dbReference type="Pfam" id="PF04851">
    <property type="entry name" value="ResIII"/>
    <property type="match status" value="1"/>
</dbReference>